<sequence>MRPELFIVHLLLLASGEFFQVIYSTSCSQTTITCGFDTMSKRTIDGSCNNFDNPHNSYGKSNTPYGRFLTPLAPRTPLPYKSYFGYDLPKPRVLSQALFSCGSAVTESALTHLGANFGLFLMHDMFSTKTTQDTCCSDSCLGIAVDAANSFPAPCSVTCMTYHKPTLSNDIKCLMGEINGINLNTHYIDASPIFGSTEVTYNSLIDSAGKLKMPNGFLQMTSTKFTSGDDRINEHPLIMAVYHLFALEYNRIVTQMTTMTIPDAALHAKRILIAELQHITYNEFLPLLLGQNTPVKSQSTGYVSYDPTEKTEISNSFSVAYKLAVHSMLRSSYKDSSGGDILLKDARQNNGYMNNVGKRDNIITRLLTDKSSIINNHFACIFSNDCSTNPSPSGDMAASAIQDSRHLSIAPYIIWLKVTNAANPDNLPYHSTAEGTKLKNAYHQVHDIDFASAVLSETPTGDAMVGPTLKALFEEQFKLVKKGDRFYYEHLPVFSPAQLAEIRKITMAHIICRNTGITNVKKEAFKANSAEDHCIQIHKLDLCPWKSIAGVSWSPWTEICTSSVLLRFRNCLTSDQAACACSGIPMEVGTCSSGFKAAAIREDIVKRIKGLVFDYYINGTYKGIQSMEEAVEIALK</sequence>
<feature type="signal peptide" evidence="5">
    <location>
        <begin position="1"/>
        <end position="24"/>
    </location>
</feature>
<keyword evidence="4" id="KW-0349">Heme</keyword>
<dbReference type="PANTHER" id="PTHR11475:SF4">
    <property type="entry name" value="CHORION PEROXIDASE"/>
    <property type="match status" value="1"/>
</dbReference>
<dbReference type="PROSITE" id="PS50292">
    <property type="entry name" value="PEROXIDASE_3"/>
    <property type="match status" value="1"/>
</dbReference>
<dbReference type="KEGG" id="osn:115221595"/>
<dbReference type="Pfam" id="PF03098">
    <property type="entry name" value="An_peroxidase"/>
    <property type="match status" value="1"/>
</dbReference>
<accession>A0A6P7TDH8</accession>
<evidence type="ECO:0000313" key="7">
    <source>
        <dbReference type="RefSeq" id="XP_029647656.2"/>
    </source>
</evidence>
<dbReference type="GO" id="GO:0004601">
    <property type="term" value="F:peroxidase activity"/>
    <property type="evidence" value="ECO:0007669"/>
    <property type="project" value="InterPro"/>
</dbReference>
<dbReference type="InterPro" id="IPR037120">
    <property type="entry name" value="Haem_peroxidase_sf_animal"/>
</dbReference>
<comment type="subcellular location">
    <subcellularLocation>
        <location evidence="1">Secreted</location>
    </subcellularLocation>
</comment>
<proteinExistence type="predicted"/>
<feature type="chain" id="PRO_5028948173" evidence="5">
    <location>
        <begin position="25"/>
        <end position="636"/>
    </location>
</feature>
<dbReference type="SUPFAM" id="SSF48113">
    <property type="entry name" value="Heme-dependent peroxidases"/>
    <property type="match status" value="1"/>
</dbReference>
<dbReference type="PRINTS" id="PR00457">
    <property type="entry name" value="ANPEROXIDASE"/>
</dbReference>
<evidence type="ECO:0000256" key="2">
    <source>
        <dbReference type="ARBA" id="ARBA00022525"/>
    </source>
</evidence>
<keyword evidence="4" id="KW-0408">Iron</keyword>
<name>A0A6P7TDH8_9MOLL</name>
<evidence type="ECO:0000256" key="3">
    <source>
        <dbReference type="ARBA" id="ARBA00023180"/>
    </source>
</evidence>
<dbReference type="Gene3D" id="1.10.640.10">
    <property type="entry name" value="Haem peroxidase domain superfamily, animal type"/>
    <property type="match status" value="1"/>
</dbReference>
<dbReference type="GO" id="GO:0020037">
    <property type="term" value="F:heme binding"/>
    <property type="evidence" value="ECO:0007669"/>
    <property type="project" value="InterPro"/>
</dbReference>
<organism evidence="6 7">
    <name type="scientific">Octopus sinensis</name>
    <name type="common">East Asian common octopus</name>
    <dbReference type="NCBI Taxonomy" id="2607531"/>
    <lineage>
        <taxon>Eukaryota</taxon>
        <taxon>Metazoa</taxon>
        <taxon>Spiralia</taxon>
        <taxon>Lophotrochozoa</taxon>
        <taxon>Mollusca</taxon>
        <taxon>Cephalopoda</taxon>
        <taxon>Coleoidea</taxon>
        <taxon>Octopodiformes</taxon>
        <taxon>Octopoda</taxon>
        <taxon>Incirrata</taxon>
        <taxon>Octopodidae</taxon>
        <taxon>Octopus</taxon>
    </lineage>
</organism>
<keyword evidence="4" id="KW-0479">Metal-binding</keyword>
<dbReference type="GO" id="GO:0006979">
    <property type="term" value="P:response to oxidative stress"/>
    <property type="evidence" value="ECO:0007669"/>
    <property type="project" value="InterPro"/>
</dbReference>
<evidence type="ECO:0000256" key="1">
    <source>
        <dbReference type="ARBA" id="ARBA00004613"/>
    </source>
</evidence>
<protein>
    <submittedName>
        <fullName evidence="7">Chorion peroxidase-like isoform X1</fullName>
    </submittedName>
</protein>
<dbReference type="RefSeq" id="XP_029647656.2">
    <property type="nucleotide sequence ID" value="XM_029791796.2"/>
</dbReference>
<keyword evidence="2" id="KW-0964">Secreted</keyword>
<dbReference type="InterPro" id="IPR010255">
    <property type="entry name" value="Haem_peroxidase_sf"/>
</dbReference>
<keyword evidence="5" id="KW-0732">Signal</keyword>
<keyword evidence="6" id="KW-1185">Reference proteome</keyword>
<keyword evidence="3" id="KW-0325">Glycoprotein</keyword>
<feature type="binding site" description="axial binding residue" evidence="4">
    <location>
        <position position="326"/>
    </location>
    <ligand>
        <name>heme b</name>
        <dbReference type="ChEBI" id="CHEBI:60344"/>
    </ligand>
    <ligandPart>
        <name>Fe</name>
        <dbReference type="ChEBI" id="CHEBI:18248"/>
    </ligandPart>
</feature>
<evidence type="ECO:0000313" key="6">
    <source>
        <dbReference type="Proteomes" id="UP000515154"/>
    </source>
</evidence>
<dbReference type="Proteomes" id="UP000515154">
    <property type="component" value="Linkage group LG18"/>
</dbReference>
<dbReference type="GO" id="GO:0005576">
    <property type="term" value="C:extracellular region"/>
    <property type="evidence" value="ECO:0007669"/>
    <property type="project" value="UniProtKB-SubCell"/>
</dbReference>
<gene>
    <name evidence="7" type="primary">LOC115221595</name>
</gene>
<evidence type="ECO:0000256" key="4">
    <source>
        <dbReference type="PIRSR" id="PIRSR619791-2"/>
    </source>
</evidence>
<dbReference type="GO" id="GO:0046872">
    <property type="term" value="F:metal ion binding"/>
    <property type="evidence" value="ECO:0007669"/>
    <property type="project" value="UniProtKB-KW"/>
</dbReference>
<dbReference type="InterPro" id="IPR019791">
    <property type="entry name" value="Haem_peroxidase_animal"/>
</dbReference>
<reference evidence="7" key="1">
    <citation type="submission" date="2025-08" db="UniProtKB">
        <authorList>
            <consortium name="RefSeq"/>
        </authorList>
    </citation>
    <scope>IDENTIFICATION</scope>
</reference>
<dbReference type="PANTHER" id="PTHR11475">
    <property type="entry name" value="OXIDASE/PEROXIDASE"/>
    <property type="match status" value="1"/>
</dbReference>
<evidence type="ECO:0000256" key="5">
    <source>
        <dbReference type="SAM" id="SignalP"/>
    </source>
</evidence>
<dbReference type="AlphaFoldDB" id="A0A6P7TDH8"/>